<accession>A0A182NWY1</accession>
<evidence type="ECO:0000313" key="1">
    <source>
        <dbReference type="EnsemblMetazoa" id="ADIR014384-PA"/>
    </source>
</evidence>
<dbReference type="AlphaFoldDB" id="A0A182NWY1"/>
<organism evidence="1 2">
    <name type="scientific">Anopheles dirus</name>
    <dbReference type="NCBI Taxonomy" id="7168"/>
    <lineage>
        <taxon>Eukaryota</taxon>
        <taxon>Metazoa</taxon>
        <taxon>Ecdysozoa</taxon>
        <taxon>Arthropoda</taxon>
        <taxon>Hexapoda</taxon>
        <taxon>Insecta</taxon>
        <taxon>Pterygota</taxon>
        <taxon>Neoptera</taxon>
        <taxon>Endopterygota</taxon>
        <taxon>Diptera</taxon>
        <taxon>Nematocera</taxon>
        <taxon>Culicoidea</taxon>
        <taxon>Culicidae</taxon>
        <taxon>Anophelinae</taxon>
        <taxon>Anopheles</taxon>
    </lineage>
</organism>
<dbReference type="VEuPathDB" id="VectorBase:ADIR014384"/>
<sequence>MDQNNAYTRQLEAHDSGLVQTIITVALLASNCGNVPDCQLQTARSFLEVIRTEAAAYGEALPNVDKMLQYLNSYVDPSKVHVQITSTETQNTTQNHFDDKRGCNEC</sequence>
<protein>
    <submittedName>
        <fullName evidence="1">Uncharacterized protein</fullName>
    </submittedName>
</protein>
<reference evidence="2" key="1">
    <citation type="submission" date="2013-03" db="EMBL/GenBank/DDBJ databases">
        <title>The Genome Sequence of Anopheles dirus WRAIR2.</title>
        <authorList>
            <consortium name="The Broad Institute Genomics Platform"/>
            <person name="Neafsey D.E."/>
            <person name="Walton C."/>
            <person name="Walker B."/>
            <person name="Young S.K."/>
            <person name="Zeng Q."/>
            <person name="Gargeya S."/>
            <person name="Fitzgerald M."/>
            <person name="Haas B."/>
            <person name="Abouelleil A."/>
            <person name="Allen A.W."/>
            <person name="Alvarado L."/>
            <person name="Arachchi H.M."/>
            <person name="Berlin A.M."/>
            <person name="Chapman S.B."/>
            <person name="Gainer-Dewar J."/>
            <person name="Goldberg J."/>
            <person name="Griggs A."/>
            <person name="Gujja S."/>
            <person name="Hansen M."/>
            <person name="Howarth C."/>
            <person name="Imamovic A."/>
            <person name="Ireland A."/>
            <person name="Larimer J."/>
            <person name="McCowan C."/>
            <person name="Murphy C."/>
            <person name="Pearson M."/>
            <person name="Poon T.W."/>
            <person name="Priest M."/>
            <person name="Roberts A."/>
            <person name="Saif S."/>
            <person name="Shea T."/>
            <person name="Sisk P."/>
            <person name="Sykes S."/>
            <person name="Wortman J."/>
            <person name="Nusbaum C."/>
            <person name="Birren B."/>
        </authorList>
    </citation>
    <scope>NUCLEOTIDE SEQUENCE [LARGE SCALE GENOMIC DNA]</scope>
    <source>
        <strain evidence="2">WRAIR2</strain>
    </source>
</reference>
<proteinExistence type="predicted"/>
<dbReference type="Proteomes" id="UP000075884">
    <property type="component" value="Unassembled WGS sequence"/>
</dbReference>
<name>A0A182NWY1_9DIPT</name>
<evidence type="ECO:0000313" key="2">
    <source>
        <dbReference type="Proteomes" id="UP000075884"/>
    </source>
</evidence>
<keyword evidence="2" id="KW-1185">Reference proteome</keyword>
<dbReference type="EnsemblMetazoa" id="ADIR014384-RA">
    <property type="protein sequence ID" value="ADIR014384-PA"/>
    <property type="gene ID" value="ADIR014384"/>
</dbReference>
<reference evidence="1" key="2">
    <citation type="submission" date="2020-05" db="UniProtKB">
        <authorList>
            <consortium name="EnsemblMetazoa"/>
        </authorList>
    </citation>
    <scope>IDENTIFICATION</scope>
    <source>
        <strain evidence="1">WRAIR2</strain>
    </source>
</reference>